<dbReference type="EMBL" id="UINC01012676">
    <property type="protein sequence ID" value="SVA55229.1"/>
    <property type="molecule type" value="Genomic_DNA"/>
</dbReference>
<reference evidence="1" key="1">
    <citation type="submission" date="2018-05" db="EMBL/GenBank/DDBJ databases">
        <authorList>
            <person name="Lanie J.A."/>
            <person name="Ng W.-L."/>
            <person name="Kazmierczak K.M."/>
            <person name="Andrzejewski T.M."/>
            <person name="Davidsen T.M."/>
            <person name="Wayne K.J."/>
            <person name="Tettelin H."/>
            <person name="Glass J.I."/>
            <person name="Rusch D."/>
            <person name="Podicherti R."/>
            <person name="Tsui H.-C.T."/>
            <person name="Winkler M.E."/>
        </authorList>
    </citation>
    <scope>NUCLEOTIDE SEQUENCE</scope>
</reference>
<gene>
    <name evidence="1" type="ORF">METZ01_LOCUS108083</name>
</gene>
<evidence type="ECO:0000313" key="1">
    <source>
        <dbReference type="EMBL" id="SVA55229.1"/>
    </source>
</evidence>
<name>A0A381WRT7_9ZZZZ</name>
<feature type="non-terminal residue" evidence="1">
    <location>
        <position position="1"/>
    </location>
</feature>
<dbReference type="AlphaFoldDB" id="A0A381WRT7"/>
<accession>A0A381WRT7</accession>
<protein>
    <submittedName>
        <fullName evidence="1">Uncharacterized protein</fullName>
    </submittedName>
</protein>
<sequence length="196" mass="22425">VWLKRYRLLVFITAAAVLIGGREYRVKRLMEQPVDFLNAEGTSFADVMSRVNPDDPDTEFLQGMQSLASGDAVGFRQKLEEALESDIKHNEMLLQFHAQYLLNEGADWTEVNPALNRWRRNFPFSPRRITLQFEAGTPTPNETALLRQALSRVPWIADSQLESSTVDGNRFWTVTLIFRRGQIVDIRQAIAAMNNL</sequence>
<organism evidence="1">
    <name type="scientific">marine metagenome</name>
    <dbReference type="NCBI Taxonomy" id="408172"/>
    <lineage>
        <taxon>unclassified sequences</taxon>
        <taxon>metagenomes</taxon>
        <taxon>ecological metagenomes</taxon>
    </lineage>
</organism>
<proteinExistence type="predicted"/>